<dbReference type="Gene3D" id="3.40.50.410">
    <property type="entry name" value="von Willebrand factor, type A domain"/>
    <property type="match status" value="1"/>
</dbReference>
<keyword evidence="3" id="KW-1185">Reference proteome</keyword>
<dbReference type="Proteomes" id="UP000607197">
    <property type="component" value="Unassembled WGS sequence"/>
</dbReference>
<accession>A0A830FKV3</accession>
<reference evidence="2" key="1">
    <citation type="journal article" date="2014" name="Int. J. Syst. Evol. Microbiol.">
        <title>Complete genome sequence of Corynebacterium casei LMG S-19264T (=DSM 44701T), isolated from a smear-ripened cheese.</title>
        <authorList>
            <consortium name="US DOE Joint Genome Institute (JGI-PGF)"/>
            <person name="Walter F."/>
            <person name="Albersmeier A."/>
            <person name="Kalinowski J."/>
            <person name="Ruckert C."/>
        </authorList>
    </citation>
    <scope>NUCLEOTIDE SEQUENCE</scope>
    <source>
        <strain evidence="2">JCM 19596</strain>
    </source>
</reference>
<dbReference type="CDD" id="cd00198">
    <property type="entry name" value="vWFA"/>
    <property type="match status" value="1"/>
</dbReference>
<dbReference type="RefSeq" id="WP_188977174.1">
    <property type="nucleotide sequence ID" value="NZ_BMPG01000002.1"/>
</dbReference>
<dbReference type="AlphaFoldDB" id="A0A830FKV3"/>
<gene>
    <name evidence="2" type="ORF">GCM10009039_13130</name>
</gene>
<feature type="compositionally biased region" description="Low complexity" evidence="1">
    <location>
        <begin position="121"/>
        <end position="130"/>
    </location>
</feature>
<evidence type="ECO:0000313" key="2">
    <source>
        <dbReference type="EMBL" id="GGL56384.1"/>
    </source>
</evidence>
<reference evidence="2" key="2">
    <citation type="submission" date="2020-09" db="EMBL/GenBank/DDBJ databases">
        <authorList>
            <person name="Sun Q."/>
            <person name="Ohkuma M."/>
        </authorList>
    </citation>
    <scope>NUCLEOTIDE SEQUENCE</scope>
    <source>
        <strain evidence="2">JCM 19596</strain>
    </source>
</reference>
<dbReference type="InterPro" id="IPR036465">
    <property type="entry name" value="vWFA_dom_sf"/>
</dbReference>
<protein>
    <submittedName>
        <fullName evidence="2">VWA domain-containing protein</fullName>
    </submittedName>
</protein>
<dbReference type="PANTHER" id="PTHR39338:SF6">
    <property type="entry name" value="BLL5662 PROTEIN"/>
    <property type="match status" value="1"/>
</dbReference>
<evidence type="ECO:0000313" key="3">
    <source>
        <dbReference type="Proteomes" id="UP000607197"/>
    </source>
</evidence>
<proteinExistence type="predicted"/>
<feature type="region of interest" description="Disordered" evidence="1">
    <location>
        <begin position="85"/>
        <end position="156"/>
    </location>
</feature>
<dbReference type="SUPFAM" id="SSF53300">
    <property type="entry name" value="vWA-like"/>
    <property type="match status" value="1"/>
</dbReference>
<dbReference type="Pfam" id="PF05762">
    <property type="entry name" value="VWA_CoxE"/>
    <property type="match status" value="1"/>
</dbReference>
<dbReference type="OrthoDB" id="205257at2157"/>
<dbReference type="InterPro" id="IPR008912">
    <property type="entry name" value="Uncharacterised_CoxE"/>
</dbReference>
<organism evidence="2 3">
    <name type="scientific">Halocalculus aciditolerans</name>
    <dbReference type="NCBI Taxonomy" id="1383812"/>
    <lineage>
        <taxon>Archaea</taxon>
        <taxon>Methanobacteriati</taxon>
        <taxon>Methanobacteriota</taxon>
        <taxon>Stenosarchaea group</taxon>
        <taxon>Halobacteria</taxon>
        <taxon>Halobacteriales</taxon>
        <taxon>Halobacteriaceae</taxon>
        <taxon>Halocalculus</taxon>
    </lineage>
</organism>
<evidence type="ECO:0000256" key="1">
    <source>
        <dbReference type="SAM" id="MobiDB-lite"/>
    </source>
</evidence>
<name>A0A830FKV3_9EURY</name>
<dbReference type="PANTHER" id="PTHR39338">
    <property type="entry name" value="BLL5662 PROTEIN-RELATED"/>
    <property type="match status" value="1"/>
</dbReference>
<comment type="caution">
    <text evidence="2">The sequence shown here is derived from an EMBL/GenBank/DDBJ whole genome shotgun (WGS) entry which is preliminary data.</text>
</comment>
<sequence length="413" mass="44008">MSVDPDTLRDELLRFVRELSESNVAVPANGALAAARALDAVERFEEAQVRAALRATLVTREADLEPFDRLFSVFWTRVTGEGSPAYADGRLSDDVRPETGVSASIGGTDPNASEVGDDRASGGSAAGAGATVTPGSNDADADATTAQYSPAGSPDEFSADAVAVRDTARVEAAVRAFTRAVADLPGRRWQQSGRGRPDTRAALRRSLSAGGAPLPLPEQSRKETAAKGIVLVDVSQSVLDTVDRGFLLQFVAALRREWRRTRVFFFDTDVREVSTAFDAPSIAAAVRELEAAQTEWGGGTRIGHALAEVRDTYPDAVDWATTAVVVSDGLERGELDELEGAMAWLSRRASRVLWLNPLAVSERYEPTARGMATALPFVDGLYGFAGPDDLERVAAELAQYGPRTELAARGGRA</sequence>
<dbReference type="EMBL" id="BMPG01000002">
    <property type="protein sequence ID" value="GGL56384.1"/>
    <property type="molecule type" value="Genomic_DNA"/>
</dbReference>